<proteinExistence type="predicted"/>
<organism evidence="6 7">
    <name type="scientific">Salix suchowensis</name>
    <dbReference type="NCBI Taxonomy" id="1278906"/>
    <lineage>
        <taxon>Eukaryota</taxon>
        <taxon>Viridiplantae</taxon>
        <taxon>Streptophyta</taxon>
        <taxon>Embryophyta</taxon>
        <taxon>Tracheophyta</taxon>
        <taxon>Spermatophyta</taxon>
        <taxon>Magnoliopsida</taxon>
        <taxon>eudicotyledons</taxon>
        <taxon>Gunneridae</taxon>
        <taxon>Pentapetalae</taxon>
        <taxon>rosids</taxon>
        <taxon>fabids</taxon>
        <taxon>Malpighiales</taxon>
        <taxon>Salicaceae</taxon>
        <taxon>Saliceae</taxon>
        <taxon>Salix</taxon>
    </lineage>
</organism>
<dbReference type="Pfam" id="PF07719">
    <property type="entry name" value="TPR_2"/>
    <property type="match status" value="1"/>
</dbReference>
<sequence length="471" mass="51498">MLKKQGNELHSQGKFKDASQKYLLAKQNLKGIPSSKGRTLLLASSVNLMSCYLKTKQYDECIKEGSEVLGYDAKNVKALYRRGQAYRELGQLEVAASDLRKAHEVSPDDETIADVSKVWIHLKLLDHCLDQKNTEERLAQEGGYHAPRGVIIEEITEEAETVSENLKSLSARESVDTSKSGREARSGSSASNPEPLEALKDDPEAMRTFQNFISNANPETLAALSGAKAGEVSPEMFKMASNMIGKMPPEELQNMLQMASSFQGENPLAAGSSDCSFNGFRPGMVPPDVTPDMLKTASDMMSKMPSEELQKMFEMASSLRGNGSVPAAAAAAALNTDGPSLSASSRNAPPSSFPASTSDMQEQMRNQMKDPAMQQVFTSMMKNMSPEMMANMSEQFGVKLSREDAAKAQQAMSSLSPEDLDKMMRWADRIQRGAEGARKAKNWLLGRPGMILAVCMLILAVILRWLGFIGR</sequence>
<dbReference type="PANTHER" id="PTHR48433">
    <property type="entry name" value="OUTER ENVELOPE PROTEIN 61-LIKE"/>
    <property type="match status" value="1"/>
</dbReference>
<dbReference type="Proteomes" id="UP001141253">
    <property type="component" value="Chromosome 9"/>
</dbReference>
<feature type="repeat" description="TPR" evidence="3">
    <location>
        <begin position="76"/>
        <end position="109"/>
    </location>
</feature>
<keyword evidence="1" id="KW-0677">Repeat</keyword>
<evidence type="ECO:0000256" key="5">
    <source>
        <dbReference type="SAM" id="Phobius"/>
    </source>
</evidence>
<dbReference type="PANTHER" id="PTHR48433:SF1">
    <property type="entry name" value="OUTER ENVELOPE PROTEIN 61-LIKE"/>
    <property type="match status" value="1"/>
</dbReference>
<dbReference type="PROSITE" id="PS50005">
    <property type="entry name" value="TPR"/>
    <property type="match status" value="1"/>
</dbReference>
<dbReference type="InterPro" id="IPR053319">
    <property type="entry name" value="OEP61"/>
</dbReference>
<evidence type="ECO:0000256" key="1">
    <source>
        <dbReference type="ARBA" id="ARBA00022737"/>
    </source>
</evidence>
<keyword evidence="2 3" id="KW-0802">TPR repeat</keyword>
<evidence type="ECO:0000256" key="2">
    <source>
        <dbReference type="ARBA" id="ARBA00022803"/>
    </source>
</evidence>
<keyword evidence="7" id="KW-1185">Reference proteome</keyword>
<feature type="compositionally biased region" description="Basic and acidic residues" evidence="4">
    <location>
        <begin position="173"/>
        <end position="185"/>
    </location>
</feature>
<keyword evidence="5" id="KW-0472">Membrane</keyword>
<accession>A0ABQ9BKN0</accession>
<dbReference type="Gene3D" id="1.25.40.10">
    <property type="entry name" value="Tetratricopeptide repeat domain"/>
    <property type="match status" value="1"/>
</dbReference>
<evidence type="ECO:0000313" key="6">
    <source>
        <dbReference type="EMBL" id="KAJ6386239.1"/>
    </source>
</evidence>
<evidence type="ECO:0008006" key="8">
    <source>
        <dbReference type="Google" id="ProtNLM"/>
    </source>
</evidence>
<evidence type="ECO:0000256" key="4">
    <source>
        <dbReference type="SAM" id="MobiDB-lite"/>
    </source>
</evidence>
<dbReference type="InterPro" id="IPR011990">
    <property type="entry name" value="TPR-like_helical_dom_sf"/>
</dbReference>
<gene>
    <name evidence="6" type="ORF">OIU77_029248</name>
</gene>
<comment type="caution">
    <text evidence="6">The sequence shown here is derived from an EMBL/GenBank/DDBJ whole genome shotgun (WGS) entry which is preliminary data.</text>
</comment>
<protein>
    <recommendedName>
        <fullName evidence="8">Outer envelope protein 61</fullName>
    </recommendedName>
</protein>
<dbReference type="SMART" id="SM00028">
    <property type="entry name" value="TPR"/>
    <property type="match status" value="2"/>
</dbReference>
<evidence type="ECO:0000256" key="3">
    <source>
        <dbReference type="PROSITE-ProRule" id="PRU00339"/>
    </source>
</evidence>
<reference evidence="6" key="1">
    <citation type="submission" date="2022-10" db="EMBL/GenBank/DDBJ databases">
        <authorList>
            <person name="Hyden B.L."/>
            <person name="Feng K."/>
            <person name="Yates T."/>
            <person name="Jawdy S."/>
            <person name="Smart L.B."/>
            <person name="Muchero W."/>
        </authorList>
    </citation>
    <scope>NUCLEOTIDE SEQUENCE</scope>
    <source>
        <tissue evidence="6">Shoot tip</tissue>
    </source>
</reference>
<keyword evidence="5" id="KW-1133">Transmembrane helix</keyword>
<feature type="transmembrane region" description="Helical" evidence="5">
    <location>
        <begin position="449"/>
        <end position="467"/>
    </location>
</feature>
<dbReference type="InterPro" id="IPR019734">
    <property type="entry name" value="TPR_rpt"/>
</dbReference>
<feature type="region of interest" description="Disordered" evidence="4">
    <location>
        <begin position="337"/>
        <end position="359"/>
    </location>
</feature>
<feature type="region of interest" description="Disordered" evidence="4">
    <location>
        <begin position="163"/>
        <end position="198"/>
    </location>
</feature>
<evidence type="ECO:0000313" key="7">
    <source>
        <dbReference type="Proteomes" id="UP001141253"/>
    </source>
</evidence>
<keyword evidence="5" id="KW-0812">Transmembrane</keyword>
<reference evidence="6" key="2">
    <citation type="journal article" date="2023" name="Int. J. Mol. Sci.">
        <title>De Novo Assembly and Annotation of 11 Diverse Shrub Willow (Salix) Genomes Reveals Novel Gene Organization in Sex-Linked Regions.</title>
        <authorList>
            <person name="Hyden B."/>
            <person name="Feng K."/>
            <person name="Yates T.B."/>
            <person name="Jawdy S."/>
            <person name="Cereghino C."/>
            <person name="Smart L.B."/>
            <person name="Muchero W."/>
        </authorList>
    </citation>
    <scope>NUCLEOTIDE SEQUENCE</scope>
    <source>
        <tissue evidence="6">Shoot tip</tissue>
    </source>
</reference>
<dbReference type="InterPro" id="IPR013105">
    <property type="entry name" value="TPR_2"/>
</dbReference>
<dbReference type="EMBL" id="JAPFFI010000008">
    <property type="protein sequence ID" value="KAJ6386239.1"/>
    <property type="molecule type" value="Genomic_DNA"/>
</dbReference>
<dbReference type="SUPFAM" id="SSF48452">
    <property type="entry name" value="TPR-like"/>
    <property type="match status" value="1"/>
</dbReference>
<name>A0ABQ9BKN0_9ROSI</name>